<dbReference type="PROSITE" id="PS51421">
    <property type="entry name" value="RAS"/>
    <property type="match status" value="1"/>
</dbReference>
<dbReference type="GO" id="GO:0035099">
    <property type="term" value="P:hemocyte migration"/>
    <property type="evidence" value="ECO:0007669"/>
    <property type="project" value="UniProtKB-ARBA"/>
</dbReference>
<dbReference type="PROSITE" id="PS51419">
    <property type="entry name" value="RAB"/>
    <property type="match status" value="1"/>
</dbReference>
<dbReference type="SUPFAM" id="SSF52540">
    <property type="entry name" value="P-loop containing nucleoside triphosphate hydrolases"/>
    <property type="match status" value="1"/>
</dbReference>
<dbReference type="Pfam" id="PF00071">
    <property type="entry name" value="Ras"/>
    <property type="match status" value="1"/>
</dbReference>
<evidence type="ECO:0000313" key="4">
    <source>
        <dbReference type="Proteomes" id="UP000092462"/>
    </source>
</evidence>
<dbReference type="InterPro" id="IPR005225">
    <property type="entry name" value="Small_GTP-bd"/>
</dbReference>
<reference evidence="3" key="1">
    <citation type="submission" date="2022-08" db="UniProtKB">
        <authorList>
            <consortium name="EnsemblMetazoa"/>
        </authorList>
    </citation>
    <scope>IDENTIFICATION</scope>
    <source>
        <strain evidence="3">Israel</strain>
    </source>
</reference>
<dbReference type="PANTHER" id="PTHR24072">
    <property type="entry name" value="RHO FAMILY GTPASE"/>
    <property type="match status" value="1"/>
</dbReference>
<dbReference type="SMART" id="SM00174">
    <property type="entry name" value="RHO"/>
    <property type="match status" value="1"/>
</dbReference>
<dbReference type="AlphaFoldDB" id="A0A1B0DKX6"/>
<evidence type="ECO:0000256" key="2">
    <source>
        <dbReference type="ARBA" id="ARBA00023134"/>
    </source>
</evidence>
<dbReference type="Proteomes" id="UP000092462">
    <property type="component" value="Unassembled WGS sequence"/>
</dbReference>
<evidence type="ECO:0000256" key="1">
    <source>
        <dbReference type="ARBA" id="ARBA00022741"/>
    </source>
</evidence>
<dbReference type="VEuPathDB" id="VectorBase:PPAPM1_005137"/>
<dbReference type="InterPro" id="IPR027417">
    <property type="entry name" value="P-loop_NTPase"/>
</dbReference>
<evidence type="ECO:0000313" key="3">
    <source>
        <dbReference type="EnsemblMetazoa" id="PPAI008920-PA"/>
    </source>
</evidence>
<keyword evidence="2" id="KW-0342">GTP-binding</keyword>
<dbReference type="PRINTS" id="PR00449">
    <property type="entry name" value="RASTRNSFRMNG"/>
</dbReference>
<dbReference type="SMART" id="SM00175">
    <property type="entry name" value="RAB"/>
    <property type="match status" value="1"/>
</dbReference>
<proteinExistence type="predicted"/>
<dbReference type="VEuPathDB" id="VectorBase:PPAI008920"/>
<keyword evidence="1" id="KW-0547">Nucleotide-binding</keyword>
<dbReference type="GO" id="GO:0022412">
    <property type="term" value="P:cellular process involved in reproduction in multicellular organism"/>
    <property type="evidence" value="ECO:0007669"/>
    <property type="project" value="UniProtKB-ARBA"/>
</dbReference>
<dbReference type="GO" id="GO:0003924">
    <property type="term" value="F:GTPase activity"/>
    <property type="evidence" value="ECO:0007669"/>
    <property type="project" value="InterPro"/>
</dbReference>
<dbReference type="InterPro" id="IPR003578">
    <property type="entry name" value="Small_GTPase_Rho"/>
</dbReference>
<sequence>RCDVHEITVTVDNVEYIVNLEDTAGQEGYERLRGLLYESADAFILCYAIPERDSFNSIKLKWIKELREKKPNAPILLVGTKSDARIRSSVSTQEGEALGKSIRANSFIECSAKTQENVNEVFYEVVRAAVDGIIQIESESNRKISCCCGISMVFKPRF</sequence>
<accession>A0A1B0DKX6</accession>
<dbReference type="GO" id="GO:0005525">
    <property type="term" value="F:GTP binding"/>
    <property type="evidence" value="ECO:0007669"/>
    <property type="project" value="UniProtKB-KW"/>
</dbReference>
<dbReference type="GO" id="GO:0003006">
    <property type="term" value="P:developmental process involved in reproduction"/>
    <property type="evidence" value="ECO:0007669"/>
    <property type="project" value="UniProtKB-ARBA"/>
</dbReference>
<organism evidence="3 4">
    <name type="scientific">Phlebotomus papatasi</name>
    <name type="common">Sandfly</name>
    <dbReference type="NCBI Taxonomy" id="29031"/>
    <lineage>
        <taxon>Eukaryota</taxon>
        <taxon>Metazoa</taxon>
        <taxon>Ecdysozoa</taxon>
        <taxon>Arthropoda</taxon>
        <taxon>Hexapoda</taxon>
        <taxon>Insecta</taxon>
        <taxon>Pterygota</taxon>
        <taxon>Neoptera</taxon>
        <taxon>Endopterygota</taxon>
        <taxon>Diptera</taxon>
        <taxon>Nematocera</taxon>
        <taxon>Psychodoidea</taxon>
        <taxon>Psychodidae</taxon>
        <taxon>Phlebotomus</taxon>
        <taxon>Phlebotomus</taxon>
    </lineage>
</organism>
<dbReference type="GO" id="GO:0007264">
    <property type="term" value="P:small GTPase-mediated signal transduction"/>
    <property type="evidence" value="ECO:0007669"/>
    <property type="project" value="InterPro"/>
</dbReference>
<dbReference type="Gene3D" id="3.40.50.300">
    <property type="entry name" value="P-loop containing nucleotide triphosphate hydrolases"/>
    <property type="match status" value="1"/>
</dbReference>
<name>A0A1B0DKX6_PHLPP</name>
<protein>
    <submittedName>
        <fullName evidence="3">Uncharacterized protein</fullName>
    </submittedName>
</protein>
<dbReference type="InterPro" id="IPR001806">
    <property type="entry name" value="Small_GTPase"/>
</dbReference>
<dbReference type="GO" id="GO:0035006">
    <property type="term" value="P:melanization defense response"/>
    <property type="evidence" value="ECO:0007669"/>
    <property type="project" value="UniProtKB-ARBA"/>
</dbReference>
<dbReference type="SMART" id="SM00173">
    <property type="entry name" value="RAS"/>
    <property type="match status" value="1"/>
</dbReference>
<dbReference type="EnsemblMetazoa" id="PPAI008920-RA">
    <property type="protein sequence ID" value="PPAI008920-PA"/>
    <property type="gene ID" value="PPAI008920"/>
</dbReference>
<keyword evidence="4" id="KW-1185">Reference proteome</keyword>
<dbReference type="NCBIfam" id="TIGR00231">
    <property type="entry name" value="small_GTP"/>
    <property type="match status" value="1"/>
</dbReference>
<dbReference type="EMBL" id="AJVK01006526">
    <property type="status" value="NOT_ANNOTATED_CDS"/>
    <property type="molecule type" value="Genomic_DNA"/>
</dbReference>
<dbReference type="CDD" id="cd00157">
    <property type="entry name" value="Rho"/>
    <property type="match status" value="1"/>
</dbReference>
<dbReference type="PROSITE" id="PS51420">
    <property type="entry name" value="RHO"/>
    <property type="match status" value="1"/>
</dbReference>
<dbReference type="GO" id="GO:0001667">
    <property type="term" value="P:ameboidal-type cell migration"/>
    <property type="evidence" value="ECO:0007669"/>
    <property type="project" value="UniProtKB-ARBA"/>
</dbReference>